<dbReference type="GO" id="GO:0016757">
    <property type="term" value="F:glycosyltransferase activity"/>
    <property type="evidence" value="ECO:0007669"/>
    <property type="project" value="UniProtKB-KW"/>
</dbReference>
<dbReference type="PANTHER" id="PTHR47505">
    <property type="entry name" value="DNA UTILIZATION PROTEIN YHGH"/>
    <property type="match status" value="1"/>
</dbReference>
<dbReference type="SUPFAM" id="SSF53271">
    <property type="entry name" value="PRTase-like"/>
    <property type="match status" value="1"/>
</dbReference>
<comment type="similarity">
    <text evidence="1">Belongs to the ComF/GntX family.</text>
</comment>
<evidence type="ECO:0000313" key="2">
    <source>
        <dbReference type="EMBL" id="ACV05916.1"/>
    </source>
</evidence>
<protein>
    <submittedName>
        <fullName evidence="2">Predicted amidophosphoribosyltransferase</fullName>
    </submittedName>
</protein>
<gene>
    <name evidence="2" type="ordered locus">Ksed_08620</name>
</gene>
<dbReference type="RefSeq" id="WP_012802331.1">
    <property type="nucleotide sequence ID" value="NC_013169.1"/>
</dbReference>
<keyword evidence="3" id="KW-1185">Reference proteome</keyword>
<evidence type="ECO:0000256" key="1">
    <source>
        <dbReference type="ARBA" id="ARBA00008007"/>
    </source>
</evidence>
<dbReference type="InterPro" id="IPR051910">
    <property type="entry name" value="ComF/GntX_DNA_util-trans"/>
</dbReference>
<organism evidence="2 3">
    <name type="scientific">Kytococcus sedentarius (strain ATCC 14392 / DSM 20547 / JCM 11482 / CCUG 33030 / NBRC 15357 / NCTC 11040 / CCM 314 / 541)</name>
    <name type="common">Micrococcus sedentarius</name>
    <dbReference type="NCBI Taxonomy" id="478801"/>
    <lineage>
        <taxon>Bacteria</taxon>
        <taxon>Bacillati</taxon>
        <taxon>Actinomycetota</taxon>
        <taxon>Actinomycetes</taxon>
        <taxon>Micrococcales</taxon>
        <taxon>Kytococcaceae</taxon>
        <taxon>Kytococcus</taxon>
    </lineage>
</organism>
<dbReference type="STRING" id="478801.Ksed_08620"/>
<dbReference type="KEGG" id="kse:Ksed_08620"/>
<dbReference type="CDD" id="cd06223">
    <property type="entry name" value="PRTases_typeI"/>
    <property type="match status" value="1"/>
</dbReference>
<dbReference type="Gene3D" id="3.40.50.2020">
    <property type="match status" value="1"/>
</dbReference>
<sequence>MRDSWAAVGDLALPRTCAGCGAPAARWCEGCLEGLAQELGRGLVRGRLGDLPVWAAGDYGGALRAAVAAYKDGERRDLRPVLSRVALPALARALDGLTVPRAGAGTVLPRDRPARVAVVPAPSRASTVRARGDDPVADLARATVARWRQTRPGGPEGRGPEVEVVRALRTVGRVQDQSRLTRAGRRRNLAGHVAVRAGVLAGDRPTAVVLFDDVVTTGATVTACRDALRSTGIALLAVVACARVP</sequence>
<dbReference type="PANTHER" id="PTHR47505:SF1">
    <property type="entry name" value="DNA UTILIZATION PROTEIN YHGH"/>
    <property type="match status" value="1"/>
</dbReference>
<name>C7NFI1_KYTSD</name>
<dbReference type="eggNOG" id="COG1040">
    <property type="taxonomic scope" value="Bacteria"/>
</dbReference>
<dbReference type="InterPro" id="IPR029057">
    <property type="entry name" value="PRTase-like"/>
</dbReference>
<accession>C7NFI1</accession>
<reference evidence="2 3" key="1">
    <citation type="journal article" date="2009" name="Stand. Genomic Sci.">
        <title>Complete genome sequence of Kytococcus sedentarius type strain (541).</title>
        <authorList>
            <person name="Sims D."/>
            <person name="Brettin T."/>
            <person name="Detter J.C."/>
            <person name="Han C."/>
            <person name="Lapidus A."/>
            <person name="Copeland A."/>
            <person name="Glavina Del Rio T."/>
            <person name="Nolan M."/>
            <person name="Chen F."/>
            <person name="Lucas S."/>
            <person name="Tice H."/>
            <person name="Cheng J.F."/>
            <person name="Bruce D."/>
            <person name="Goodwin L."/>
            <person name="Pitluck S."/>
            <person name="Ovchinnikova G."/>
            <person name="Pati A."/>
            <person name="Ivanova N."/>
            <person name="Mavrommatis K."/>
            <person name="Chen A."/>
            <person name="Palaniappan K."/>
            <person name="D'haeseleer P."/>
            <person name="Chain P."/>
            <person name="Bristow J."/>
            <person name="Eisen J.A."/>
            <person name="Markowitz V."/>
            <person name="Hugenholtz P."/>
            <person name="Schneider S."/>
            <person name="Goker M."/>
            <person name="Pukall R."/>
            <person name="Kyrpides N.C."/>
            <person name="Klenk H.P."/>
        </authorList>
    </citation>
    <scope>NUCLEOTIDE SEQUENCE [LARGE SCALE GENOMIC DNA]</scope>
    <source>
        <strain evidence="3">ATCC 14392 / DSM 20547 / JCM 11482 / CCUG 33030 / NBRC 15357 / NCTC 11040 / CCM 314 / 541</strain>
    </source>
</reference>
<dbReference type="HOGENOM" id="CLU_054549_3_2_11"/>
<dbReference type="Proteomes" id="UP000006666">
    <property type="component" value="Chromosome"/>
</dbReference>
<evidence type="ECO:0000313" key="3">
    <source>
        <dbReference type="Proteomes" id="UP000006666"/>
    </source>
</evidence>
<dbReference type="InterPro" id="IPR000836">
    <property type="entry name" value="PRTase_dom"/>
</dbReference>
<dbReference type="AlphaFoldDB" id="C7NFI1"/>
<dbReference type="EMBL" id="CP001686">
    <property type="protein sequence ID" value="ACV05916.1"/>
    <property type="molecule type" value="Genomic_DNA"/>
</dbReference>
<proteinExistence type="inferred from homology"/>